<feature type="transmembrane region" description="Helical" evidence="5">
    <location>
        <begin position="12"/>
        <end position="38"/>
    </location>
</feature>
<dbReference type="Gene3D" id="1.20.120.1630">
    <property type="match status" value="1"/>
</dbReference>
<dbReference type="InterPro" id="IPR007318">
    <property type="entry name" value="Phopholipid_MeTrfase"/>
</dbReference>
<dbReference type="PANTHER" id="PTHR12714">
    <property type="entry name" value="PROTEIN-S ISOPRENYLCYSTEINE O-METHYLTRANSFERASE"/>
    <property type="match status" value="1"/>
</dbReference>
<evidence type="ECO:0000256" key="1">
    <source>
        <dbReference type="ARBA" id="ARBA00004127"/>
    </source>
</evidence>
<proteinExistence type="predicted"/>
<protein>
    <submittedName>
        <fullName evidence="6">Isoprenylcysteine carboxylmethyltransferase family protein</fullName>
    </submittedName>
</protein>
<sequence length="133" mass="15677">MFALATRFPQYNLYITHHLVISIVFVIVGSVIGLLALYDFHKHQTTFHPHTPEKTRTVVDSGVFAYSRNPMYLALIITLLALAVYLQNYVCLIIIPLFIRYITKYQIIPEEEMLNKLFPNHYQAYCKKVRRWL</sequence>
<accession>A0ABS9WZH9</accession>
<evidence type="ECO:0000256" key="2">
    <source>
        <dbReference type="ARBA" id="ARBA00022692"/>
    </source>
</evidence>
<keyword evidence="7" id="KW-1185">Reference proteome</keyword>
<evidence type="ECO:0000313" key="7">
    <source>
        <dbReference type="Proteomes" id="UP001139646"/>
    </source>
</evidence>
<dbReference type="Proteomes" id="UP001139646">
    <property type="component" value="Unassembled WGS sequence"/>
</dbReference>
<evidence type="ECO:0000256" key="3">
    <source>
        <dbReference type="ARBA" id="ARBA00022989"/>
    </source>
</evidence>
<keyword evidence="3 5" id="KW-1133">Transmembrane helix</keyword>
<name>A0ABS9WZH9_9GAMM</name>
<gene>
    <name evidence="6" type="ORF">L3081_08315</name>
</gene>
<dbReference type="EMBL" id="JAKKSL010000001">
    <property type="protein sequence ID" value="MCI2283401.1"/>
    <property type="molecule type" value="Genomic_DNA"/>
</dbReference>
<comment type="caution">
    <text evidence="6">The sequence shown here is derived from an EMBL/GenBank/DDBJ whole genome shotgun (WGS) entry which is preliminary data.</text>
</comment>
<organism evidence="6 7">
    <name type="scientific">Colwellia maritima</name>
    <dbReference type="NCBI Taxonomy" id="2912588"/>
    <lineage>
        <taxon>Bacteria</taxon>
        <taxon>Pseudomonadati</taxon>
        <taxon>Pseudomonadota</taxon>
        <taxon>Gammaproteobacteria</taxon>
        <taxon>Alteromonadales</taxon>
        <taxon>Colwelliaceae</taxon>
        <taxon>Colwellia</taxon>
    </lineage>
</organism>
<reference evidence="6" key="1">
    <citation type="submission" date="2022-01" db="EMBL/GenBank/DDBJ databases">
        <title>Colwellia maritima, isolated from seawater.</title>
        <authorList>
            <person name="Kristyanto S."/>
            <person name="Jung J."/>
            <person name="Jeon C.O."/>
        </authorList>
    </citation>
    <scope>NUCLEOTIDE SEQUENCE</scope>
    <source>
        <strain evidence="6">MSW7</strain>
    </source>
</reference>
<evidence type="ECO:0000313" key="6">
    <source>
        <dbReference type="EMBL" id="MCI2283401.1"/>
    </source>
</evidence>
<comment type="subcellular location">
    <subcellularLocation>
        <location evidence="1">Endomembrane system</location>
        <topology evidence="1">Multi-pass membrane protein</topology>
    </subcellularLocation>
</comment>
<keyword evidence="2 5" id="KW-0812">Transmembrane</keyword>
<evidence type="ECO:0000256" key="5">
    <source>
        <dbReference type="SAM" id="Phobius"/>
    </source>
</evidence>
<dbReference type="Pfam" id="PF04191">
    <property type="entry name" value="PEMT"/>
    <property type="match status" value="1"/>
</dbReference>
<dbReference type="PANTHER" id="PTHR12714:SF24">
    <property type="entry name" value="SLR1182 PROTEIN"/>
    <property type="match status" value="1"/>
</dbReference>
<feature type="transmembrane region" description="Helical" evidence="5">
    <location>
        <begin position="71"/>
        <end position="99"/>
    </location>
</feature>
<evidence type="ECO:0000256" key="4">
    <source>
        <dbReference type="ARBA" id="ARBA00023136"/>
    </source>
</evidence>
<keyword evidence="4 5" id="KW-0472">Membrane</keyword>